<name>C7ZA73_FUSV7</name>
<dbReference type="GeneID" id="9672119"/>
<dbReference type="HOGENOM" id="CLU_024934_8_0_1"/>
<protein>
    <recommendedName>
        <fullName evidence="2">C2H2-type domain-containing protein</fullName>
    </recommendedName>
</protein>
<evidence type="ECO:0000313" key="4">
    <source>
        <dbReference type="Proteomes" id="UP000005206"/>
    </source>
</evidence>
<keyword evidence="1" id="KW-0539">Nucleus</keyword>
<organism evidence="3 4">
    <name type="scientific">Fusarium vanettenii (strain ATCC MYA-4622 / CBS 123669 / FGSC 9596 / NRRL 45880 / 77-13-4)</name>
    <name type="common">Fusarium solani subsp. pisi</name>
    <dbReference type="NCBI Taxonomy" id="660122"/>
    <lineage>
        <taxon>Eukaryota</taxon>
        <taxon>Fungi</taxon>
        <taxon>Dikarya</taxon>
        <taxon>Ascomycota</taxon>
        <taxon>Pezizomycotina</taxon>
        <taxon>Sordariomycetes</taxon>
        <taxon>Hypocreomycetidae</taxon>
        <taxon>Hypocreales</taxon>
        <taxon>Nectriaceae</taxon>
        <taxon>Fusarium</taxon>
        <taxon>Fusarium solani species complex</taxon>
        <taxon>Fusarium vanettenii</taxon>
    </lineage>
</organism>
<dbReference type="InterPro" id="IPR021858">
    <property type="entry name" value="Fun_TF"/>
</dbReference>
<dbReference type="SMART" id="SM00355">
    <property type="entry name" value="ZnF_C2H2"/>
    <property type="match status" value="2"/>
</dbReference>
<dbReference type="Proteomes" id="UP000005206">
    <property type="component" value="Chromosome 6"/>
</dbReference>
<dbReference type="VEuPathDB" id="FungiDB:NECHADRAFT_81999"/>
<dbReference type="EMBL" id="GG698912">
    <property type="protein sequence ID" value="EEU39628.1"/>
    <property type="molecule type" value="Genomic_DNA"/>
</dbReference>
<proteinExistence type="predicted"/>
<gene>
    <name evidence="3" type="ORF">NECHADRAFT_81999</name>
</gene>
<dbReference type="OMA" id="SMLCPVW"/>
<sequence>MPPSPQKLLDYHPEYRVLVCTQCQYAIQPRAINRHLKEIHKIYRSARHPYTTYTAKYNLSEPGDVVKARVIDFPIPYLPVFDGLRCLDTDCEYLCISNKRMQKHWLSEHGRHGYADIDWTPAPLQTFFRGNLLHYFTSIDITKTRIARRSAATLGTSDQNLLQHFQTVTCKTLPSQHEQIWRLAVPSIAEHNPFLMHAVLACSSLHLATKYPLDQVYLTLAHKHQNRAMALFREAIGHVAKTNCEAIAAFSHLLVVYAFGAERQENTLLLTRSCSSDPDGLCSWLYFIRNGCSLVNGYRHIIATGPLGKLVQIWGEPNTEMSQQKASETKERLMSVIQDGHDMWSPTEYEILTDAACKLGHAFASAEALGDGFDTWTAVRNWPTTVSIEN</sequence>
<accession>C7ZA73</accession>
<dbReference type="InterPro" id="IPR022698">
    <property type="entry name" value="OrsD"/>
</dbReference>
<feature type="domain" description="C2H2-type" evidence="2">
    <location>
        <begin position="18"/>
        <end position="40"/>
    </location>
</feature>
<evidence type="ECO:0000259" key="2">
    <source>
        <dbReference type="SMART" id="SM00355"/>
    </source>
</evidence>
<reference evidence="3 4" key="1">
    <citation type="journal article" date="2009" name="PLoS Genet.">
        <title>The genome of Nectria haematococca: contribution of supernumerary chromosomes to gene expansion.</title>
        <authorList>
            <person name="Coleman J.J."/>
            <person name="Rounsley S.D."/>
            <person name="Rodriguez-Carres M."/>
            <person name="Kuo A."/>
            <person name="Wasmann C.C."/>
            <person name="Grimwood J."/>
            <person name="Schmutz J."/>
            <person name="Taga M."/>
            <person name="White G.J."/>
            <person name="Zhou S."/>
            <person name="Schwartz D.C."/>
            <person name="Freitag M."/>
            <person name="Ma L.J."/>
            <person name="Danchin E.G."/>
            <person name="Henrissat B."/>
            <person name="Coutinho P.M."/>
            <person name="Nelson D.R."/>
            <person name="Straney D."/>
            <person name="Napoli C.A."/>
            <person name="Barker B.M."/>
            <person name="Gribskov M."/>
            <person name="Rep M."/>
            <person name="Kroken S."/>
            <person name="Molnar I."/>
            <person name="Rensing C."/>
            <person name="Kennell J.C."/>
            <person name="Zamora J."/>
            <person name="Farman M.L."/>
            <person name="Selker E.U."/>
            <person name="Salamov A."/>
            <person name="Shapiro H."/>
            <person name="Pangilinan J."/>
            <person name="Lindquist E."/>
            <person name="Lamers C."/>
            <person name="Grigoriev I.V."/>
            <person name="Geiser D.M."/>
            <person name="Covert S.F."/>
            <person name="Temporini E."/>
            <person name="Vanetten H.D."/>
        </authorList>
    </citation>
    <scope>NUCLEOTIDE SEQUENCE [LARGE SCALE GENOMIC DNA]</scope>
    <source>
        <strain evidence="4">ATCC MYA-4622 / CBS 123669 / FGSC 9596 / NRRL 45880 / 77-13-4</strain>
    </source>
</reference>
<dbReference type="InParanoid" id="C7ZA73"/>
<evidence type="ECO:0000313" key="3">
    <source>
        <dbReference type="EMBL" id="EEU39628.1"/>
    </source>
</evidence>
<dbReference type="PANTHER" id="PTHR47784:SF5">
    <property type="entry name" value="STEROL UPTAKE CONTROL PROTEIN 2"/>
    <property type="match status" value="1"/>
</dbReference>
<evidence type="ECO:0000256" key="1">
    <source>
        <dbReference type="ARBA" id="ARBA00023242"/>
    </source>
</evidence>
<dbReference type="PANTHER" id="PTHR47784">
    <property type="entry name" value="STEROL UPTAKE CONTROL PROTEIN 2"/>
    <property type="match status" value="1"/>
</dbReference>
<dbReference type="Pfam" id="PF12013">
    <property type="entry name" value="OrsD"/>
    <property type="match status" value="1"/>
</dbReference>
<dbReference type="KEGG" id="nhe:NECHADRAFT_81999"/>
<dbReference type="eggNOG" id="ENOG502SJJF">
    <property type="taxonomic scope" value="Eukaryota"/>
</dbReference>
<feature type="domain" description="C2H2-type" evidence="2">
    <location>
        <begin position="84"/>
        <end position="109"/>
    </location>
</feature>
<dbReference type="InterPro" id="IPR013087">
    <property type="entry name" value="Znf_C2H2_type"/>
</dbReference>
<dbReference type="InterPro" id="IPR053157">
    <property type="entry name" value="Sterol_Uptake_Regulator"/>
</dbReference>
<dbReference type="AlphaFoldDB" id="C7ZA73"/>
<dbReference type="GO" id="GO:0001228">
    <property type="term" value="F:DNA-binding transcription activator activity, RNA polymerase II-specific"/>
    <property type="evidence" value="ECO:0007669"/>
    <property type="project" value="TreeGrafter"/>
</dbReference>
<keyword evidence="4" id="KW-1185">Reference proteome</keyword>
<dbReference type="OrthoDB" id="416217at2759"/>
<dbReference type="RefSeq" id="XP_003045341.1">
    <property type="nucleotide sequence ID" value="XM_003045295.1"/>
</dbReference>
<dbReference type="Pfam" id="PF11951">
    <property type="entry name" value="Fungal_trans_2"/>
    <property type="match status" value="1"/>
</dbReference>